<organism evidence="2 3">
    <name type="scientific">Aspergillus pseudonomiae</name>
    <dbReference type="NCBI Taxonomy" id="1506151"/>
    <lineage>
        <taxon>Eukaryota</taxon>
        <taxon>Fungi</taxon>
        <taxon>Dikarya</taxon>
        <taxon>Ascomycota</taxon>
        <taxon>Pezizomycotina</taxon>
        <taxon>Eurotiomycetes</taxon>
        <taxon>Eurotiomycetidae</taxon>
        <taxon>Eurotiales</taxon>
        <taxon>Aspergillaceae</taxon>
        <taxon>Aspergillus</taxon>
        <taxon>Aspergillus subgen. Circumdati</taxon>
    </lineage>
</organism>
<keyword evidence="1" id="KW-1133">Transmembrane helix</keyword>
<feature type="transmembrane region" description="Helical" evidence="1">
    <location>
        <begin position="33"/>
        <end position="52"/>
    </location>
</feature>
<sequence>MLTTLLFLFLLLIKAFCLCIAAYLFFAMPPSKFSLSYFLFSLPLFVSFAQYVPRAGDSSGGFFDFFSHLHS</sequence>
<evidence type="ECO:0000313" key="2">
    <source>
        <dbReference type="EMBL" id="KAE8400170.1"/>
    </source>
</evidence>
<dbReference type="GeneID" id="43667749"/>
<proteinExistence type="predicted"/>
<dbReference type="Proteomes" id="UP000325579">
    <property type="component" value="Unassembled WGS sequence"/>
</dbReference>
<protein>
    <submittedName>
        <fullName evidence="2">Uncharacterized protein</fullName>
    </submittedName>
</protein>
<evidence type="ECO:0000256" key="1">
    <source>
        <dbReference type="SAM" id="Phobius"/>
    </source>
</evidence>
<evidence type="ECO:0000313" key="3">
    <source>
        <dbReference type="Proteomes" id="UP000325579"/>
    </source>
</evidence>
<gene>
    <name evidence="2" type="ORF">BDV37DRAFT_258510</name>
</gene>
<name>A0A5N7D175_9EURO</name>
<dbReference type="RefSeq" id="XP_031937489.1">
    <property type="nucleotide sequence ID" value="XM_032083058.1"/>
</dbReference>
<reference evidence="2 3" key="1">
    <citation type="submission" date="2019-04" db="EMBL/GenBank/DDBJ databases">
        <authorList>
            <consortium name="DOE Joint Genome Institute"/>
            <person name="Mondo S."/>
            <person name="Kjaerbolling I."/>
            <person name="Vesth T."/>
            <person name="Frisvad J.C."/>
            <person name="Nybo J.L."/>
            <person name="Theobald S."/>
            <person name="Kildgaard S."/>
            <person name="Isbrandt T."/>
            <person name="Kuo A."/>
            <person name="Sato A."/>
            <person name="Lyhne E.K."/>
            <person name="Kogle M.E."/>
            <person name="Wiebenga A."/>
            <person name="Kun R.S."/>
            <person name="Lubbers R.J."/>
            <person name="Makela M.R."/>
            <person name="Barry K."/>
            <person name="Chovatia M."/>
            <person name="Clum A."/>
            <person name="Daum C."/>
            <person name="Haridas S."/>
            <person name="He G."/>
            <person name="LaButti K."/>
            <person name="Lipzen A."/>
            <person name="Riley R."/>
            <person name="Salamov A."/>
            <person name="Simmons B.A."/>
            <person name="Magnuson J.K."/>
            <person name="Henrissat B."/>
            <person name="Mortensen U.H."/>
            <person name="Larsen T.O."/>
            <person name="Devries R.P."/>
            <person name="Grigoriev I.V."/>
            <person name="Machida M."/>
            <person name="Baker S.E."/>
            <person name="Andersen M.R."/>
            <person name="Cantor M.N."/>
            <person name="Hua S.X."/>
        </authorList>
    </citation>
    <scope>NUCLEOTIDE SEQUENCE [LARGE SCALE GENOMIC DNA]</scope>
    <source>
        <strain evidence="2 3">CBS 119388</strain>
    </source>
</reference>
<keyword evidence="1" id="KW-0812">Transmembrane</keyword>
<keyword evidence="3" id="KW-1185">Reference proteome</keyword>
<keyword evidence="1" id="KW-0472">Membrane</keyword>
<dbReference type="EMBL" id="ML736820">
    <property type="protein sequence ID" value="KAE8400170.1"/>
    <property type="molecule type" value="Genomic_DNA"/>
</dbReference>
<accession>A0A5N7D175</accession>
<dbReference type="AlphaFoldDB" id="A0A5N7D175"/>